<evidence type="ECO:0000313" key="2">
    <source>
        <dbReference type="EMBL" id="AUG29538.1"/>
    </source>
</evidence>
<evidence type="ECO:0000256" key="1">
    <source>
        <dbReference type="SAM" id="MobiDB-lite"/>
    </source>
</evidence>
<feature type="compositionally biased region" description="Polar residues" evidence="1">
    <location>
        <begin position="102"/>
        <end position="114"/>
    </location>
</feature>
<dbReference type="EMBL" id="CP025299">
    <property type="protein sequence ID" value="AUG29538.1"/>
    <property type="molecule type" value="Genomic_DNA"/>
</dbReference>
<evidence type="ECO:0000313" key="3">
    <source>
        <dbReference type="Proteomes" id="UP000233276"/>
    </source>
</evidence>
<accession>A0A2K9DMD6</accession>
<organism evidence="2 3">
    <name type="scientific">Microbacterium hominis</name>
    <dbReference type="NCBI Taxonomy" id="162426"/>
    <lineage>
        <taxon>Bacteria</taxon>
        <taxon>Bacillati</taxon>
        <taxon>Actinomycetota</taxon>
        <taxon>Actinomycetes</taxon>
        <taxon>Micrococcales</taxon>
        <taxon>Microbacteriaceae</taxon>
        <taxon>Microbacterium</taxon>
    </lineage>
</organism>
<gene>
    <name evidence="2" type="ORF">CXR34_08815</name>
</gene>
<sequence length="172" mass="19253">MTRWHRGQGRRVLRMTLKQGLQVAPPVNRTLTRAVRPQCTQGSTFPGAHSGQSGPAAVVVCTRRALPQRLQDFFASGSRRRQLLQSGFPPRRRQTRRILPQSLHSSARSTSVQGLQMRRSSGPRPMIRSRPHRSQTGTTTACPLSRTRRSKRCTIAGVIRSPAWARSVVVRT</sequence>
<proteinExistence type="predicted"/>
<protein>
    <submittedName>
        <fullName evidence="2">Uncharacterized protein</fullName>
    </submittedName>
</protein>
<dbReference type="Proteomes" id="UP000233276">
    <property type="component" value="Chromosome"/>
</dbReference>
<name>A0A2K9DMD6_9MICO</name>
<dbReference type="AlphaFoldDB" id="A0A2K9DMD6"/>
<feature type="region of interest" description="Disordered" evidence="1">
    <location>
        <begin position="87"/>
        <end position="147"/>
    </location>
</feature>
<reference evidence="2 3" key="1">
    <citation type="submission" date="2017-12" db="EMBL/GenBank/DDBJ databases">
        <title>Isolation and characterization of estrogens degradatiion strain Microbacterium hominis SJTG1.</title>
        <authorList>
            <person name="Xiong W."/>
            <person name="Yin C."/>
            <person name="Zheng D."/>
            <person name="Liang R."/>
        </authorList>
    </citation>
    <scope>NUCLEOTIDE SEQUENCE [LARGE SCALE GENOMIC DNA]</scope>
    <source>
        <strain evidence="2 3">SJTG1</strain>
    </source>
</reference>
<dbReference type="KEGG" id="mhos:CXR34_08815"/>